<protein>
    <submittedName>
        <fullName evidence="1">DUF3888 domain-containing protein</fullName>
    </submittedName>
</protein>
<organism evidence="1 2">
    <name type="scientific">Brevibacillus choshinensis</name>
    <dbReference type="NCBI Taxonomy" id="54911"/>
    <lineage>
        <taxon>Bacteria</taxon>
        <taxon>Bacillati</taxon>
        <taxon>Bacillota</taxon>
        <taxon>Bacilli</taxon>
        <taxon>Bacillales</taxon>
        <taxon>Paenibacillaceae</taxon>
        <taxon>Brevibacillus</taxon>
    </lineage>
</organism>
<keyword evidence="2" id="KW-1185">Reference proteome</keyword>
<dbReference type="Pfam" id="PF13027">
    <property type="entry name" value="DUF3888"/>
    <property type="match status" value="1"/>
</dbReference>
<gene>
    <name evidence="1" type="ORF">JNE38_05380</name>
</gene>
<sequence length="132" mass="14997">MKWIILCICLLGGVLAIPVEIDATSPQLVHQHMLLEDALIASLSPQIQEAITKHFGTLKQYWCVKILQIEKQQPGSYLFEVSLQFETFEGPHNPPKHLFTVKIKNDAGGWYLKDVTVRELSPDDHVNCRHPV</sequence>
<accession>A0ABX7FTB4</accession>
<proteinExistence type="predicted"/>
<name>A0ABX7FTB4_BRECH</name>
<dbReference type="RefSeq" id="WP_203355585.1">
    <property type="nucleotide sequence ID" value="NZ_CP069127.1"/>
</dbReference>
<evidence type="ECO:0000313" key="2">
    <source>
        <dbReference type="Proteomes" id="UP000596248"/>
    </source>
</evidence>
<dbReference type="InterPro" id="IPR024984">
    <property type="entry name" value="DUF3888"/>
</dbReference>
<evidence type="ECO:0000313" key="1">
    <source>
        <dbReference type="EMBL" id="QRG68586.1"/>
    </source>
</evidence>
<dbReference type="Proteomes" id="UP000596248">
    <property type="component" value="Chromosome"/>
</dbReference>
<dbReference type="EMBL" id="CP069127">
    <property type="protein sequence ID" value="QRG68586.1"/>
    <property type="molecule type" value="Genomic_DNA"/>
</dbReference>
<reference evidence="1 2" key="1">
    <citation type="submission" date="2021-01" db="EMBL/GenBank/DDBJ databases">
        <title>Identification of strong promoters based on the transcriptome of Brevibacillus choshinensis.</title>
        <authorList>
            <person name="Yao D."/>
            <person name="Zhang K."/>
            <person name="Wu J."/>
        </authorList>
    </citation>
    <scope>NUCLEOTIDE SEQUENCE [LARGE SCALE GENOMIC DNA]</scope>
    <source>
        <strain evidence="1 2">HPD31-SP3</strain>
    </source>
</reference>